<evidence type="ECO:0000313" key="1">
    <source>
        <dbReference type="EMBL" id="KKK73592.1"/>
    </source>
</evidence>
<proteinExistence type="predicted"/>
<feature type="non-terminal residue" evidence="1">
    <location>
        <position position="1"/>
    </location>
</feature>
<sequence>GEGADAFSYNFMVVAGEEYRVPNSVLKQLKKHLEANPKLEKFKVAKEGEGLKTEYTVIPL</sequence>
<comment type="caution">
    <text evidence="1">The sequence shown here is derived from an EMBL/GenBank/DDBJ whole genome shotgun (WGS) entry which is preliminary data.</text>
</comment>
<protein>
    <submittedName>
        <fullName evidence="1">Uncharacterized protein</fullName>
    </submittedName>
</protein>
<accession>A0A0F8XWV9</accession>
<dbReference type="AlphaFoldDB" id="A0A0F8XWV9"/>
<reference evidence="1" key="1">
    <citation type="journal article" date="2015" name="Nature">
        <title>Complex archaea that bridge the gap between prokaryotes and eukaryotes.</title>
        <authorList>
            <person name="Spang A."/>
            <person name="Saw J.H."/>
            <person name="Jorgensen S.L."/>
            <person name="Zaremba-Niedzwiedzka K."/>
            <person name="Martijn J."/>
            <person name="Lind A.E."/>
            <person name="van Eijk R."/>
            <person name="Schleper C."/>
            <person name="Guy L."/>
            <person name="Ettema T.J."/>
        </authorList>
    </citation>
    <scope>NUCLEOTIDE SEQUENCE</scope>
</reference>
<organism evidence="1">
    <name type="scientific">marine sediment metagenome</name>
    <dbReference type="NCBI Taxonomy" id="412755"/>
    <lineage>
        <taxon>unclassified sequences</taxon>
        <taxon>metagenomes</taxon>
        <taxon>ecological metagenomes</taxon>
    </lineage>
</organism>
<gene>
    <name evidence="1" type="ORF">LCGC14_2892300</name>
</gene>
<name>A0A0F8XWV9_9ZZZZ</name>
<dbReference type="EMBL" id="LAZR01056719">
    <property type="protein sequence ID" value="KKK73592.1"/>
    <property type="molecule type" value="Genomic_DNA"/>
</dbReference>